<dbReference type="KEGG" id="spar:SPRG_00356"/>
<dbReference type="SUPFAM" id="SSF50978">
    <property type="entry name" value="WD40 repeat-like"/>
    <property type="match status" value="1"/>
</dbReference>
<dbReference type="InterPro" id="IPR056334">
    <property type="entry name" value="BBS7_GAE_dom"/>
</dbReference>
<proteinExistence type="predicted"/>
<dbReference type="RefSeq" id="XP_012193845.1">
    <property type="nucleotide sequence ID" value="XM_012338455.1"/>
</dbReference>
<accession>A0A067CXS2</accession>
<dbReference type="VEuPathDB" id="FungiDB:SPRG_00356"/>
<feature type="domain" description="BBS7 GAE" evidence="3">
    <location>
        <begin position="389"/>
        <end position="492"/>
    </location>
</feature>
<dbReference type="GO" id="GO:0016020">
    <property type="term" value="C:membrane"/>
    <property type="evidence" value="ECO:0007669"/>
    <property type="project" value="TreeGrafter"/>
</dbReference>
<evidence type="ECO:0008006" key="8">
    <source>
        <dbReference type="Google" id="ProtNLM"/>
    </source>
</evidence>
<sequence length="728" mass="81984">MSLQLNHAELFKVAPISSRQSLKLLPFSLKKKKQKLVIGDDSGVVSSFQMKKGDPVVIYKSVPQTNPITSITMGLYKGTTDKAYVSSGQQVLGYTKKGKEFFKFQSNLSETINRVFTYDTQLWTATDYIYNQFENGQDKHFYMCQDRINDMLLFDENDELVPVLACQDKYIRFIQGNEPLAKKSVPGACMALTKHVQRKAPSQILYGSANGAFGAVQWNNQKVKTIWKTDGGQLGDSSNAHGPAAITALASFDINKDDSNEIIVGRDDGRIEVYSVDAAGGITKEFESVEQESVRAFQTGVLSTPGFDEIVFCTYSGRVLSLTSEPLDQPDADDVYGRSRGTVQRETRIVKLRKEIAQLEEKVAKERDRVARKSASEKEACLPVVEEVPVNCKCALNVAEQTYDLSIELPVPIATVVLHSSVPLDLLDTVNNQAILCRSPPDPSTNSHVLATYRCQEFTNRLEFRVRTLEGQYGEIELTVLADTVPRCAQIVKQFIKPLSLHHRINVVESTELDEATMNSLHLTGDFSLLQVHEWVSYCLPEVPLRLQDDDVKMYFRNTFFSNVLVCEYRKGEAQFASSSISTIAILKEVITKEATARKIGLDISFDIKPTSIPCLLHLLRPKLDWKQMIASQVKILDGIKELQMHEADHTLWMSPEYQSVLKDADTILEEFKARPRALNYLAGVLTDLYVDVCKFRGVNPKPQIPQLYQLLDQYNFDALLAFFMQHY</sequence>
<dbReference type="EMBL" id="KK583189">
    <property type="protein sequence ID" value="KDO35509.1"/>
    <property type="molecule type" value="Genomic_DNA"/>
</dbReference>
<dbReference type="InterPro" id="IPR056335">
    <property type="entry name" value="BBS7_hairpin"/>
</dbReference>
<dbReference type="InterPro" id="IPR056332">
    <property type="entry name" value="Beta-prop_BBS7"/>
</dbReference>
<evidence type="ECO:0000313" key="7">
    <source>
        <dbReference type="Proteomes" id="UP000030745"/>
    </source>
</evidence>
<evidence type="ECO:0000313" key="6">
    <source>
        <dbReference type="EMBL" id="KDO35509.1"/>
    </source>
</evidence>
<dbReference type="PANTHER" id="PTHR16074:SF4">
    <property type="entry name" value="BARDET-BIEDL SYNDROME 7 PROTEIN"/>
    <property type="match status" value="1"/>
</dbReference>
<dbReference type="GO" id="GO:0008104">
    <property type="term" value="P:intracellular protein localization"/>
    <property type="evidence" value="ECO:0007669"/>
    <property type="project" value="TreeGrafter"/>
</dbReference>
<dbReference type="STRING" id="695850.A0A067CXS2"/>
<keyword evidence="7" id="KW-1185">Reference proteome</keyword>
<dbReference type="OrthoDB" id="414590at2759"/>
<dbReference type="Pfam" id="PF23361">
    <property type="entry name" value="BBS7_pf"/>
    <property type="match status" value="1"/>
</dbReference>
<evidence type="ECO:0000259" key="2">
    <source>
        <dbReference type="Pfam" id="PF23349"/>
    </source>
</evidence>
<dbReference type="Pfam" id="PF23360">
    <property type="entry name" value="BBS7_GAE"/>
    <property type="match status" value="1"/>
</dbReference>
<dbReference type="Pfam" id="PF23349">
    <property type="entry name" value="BBS7_hp"/>
    <property type="match status" value="1"/>
</dbReference>
<dbReference type="InterPro" id="IPR056333">
    <property type="entry name" value="BBS7_pf_dom"/>
</dbReference>
<evidence type="ECO:0000259" key="3">
    <source>
        <dbReference type="Pfam" id="PF23360"/>
    </source>
</evidence>
<evidence type="ECO:0000259" key="4">
    <source>
        <dbReference type="Pfam" id="PF23361"/>
    </source>
</evidence>
<dbReference type="Pfam" id="PF23743">
    <property type="entry name" value="Beta-prop_BBS7"/>
    <property type="match status" value="1"/>
</dbReference>
<reference evidence="6 7" key="1">
    <citation type="journal article" date="2013" name="PLoS Genet.">
        <title>Distinctive expansion of potential virulence genes in the genome of the oomycete fish pathogen Saprolegnia parasitica.</title>
        <authorList>
            <person name="Jiang R.H."/>
            <person name="de Bruijn I."/>
            <person name="Haas B.J."/>
            <person name="Belmonte R."/>
            <person name="Lobach L."/>
            <person name="Christie J."/>
            <person name="van den Ackerveken G."/>
            <person name="Bottin A."/>
            <person name="Bulone V."/>
            <person name="Diaz-Moreno S.M."/>
            <person name="Dumas B."/>
            <person name="Fan L."/>
            <person name="Gaulin E."/>
            <person name="Govers F."/>
            <person name="Grenville-Briggs L.J."/>
            <person name="Horner N.R."/>
            <person name="Levin J.Z."/>
            <person name="Mammella M."/>
            <person name="Meijer H.J."/>
            <person name="Morris P."/>
            <person name="Nusbaum C."/>
            <person name="Oome S."/>
            <person name="Phillips A.J."/>
            <person name="van Rooyen D."/>
            <person name="Rzeszutek E."/>
            <person name="Saraiva M."/>
            <person name="Secombes C.J."/>
            <person name="Seidl M.F."/>
            <person name="Snel B."/>
            <person name="Stassen J.H."/>
            <person name="Sykes S."/>
            <person name="Tripathy S."/>
            <person name="van den Berg H."/>
            <person name="Vega-Arreguin J.C."/>
            <person name="Wawra S."/>
            <person name="Young S.K."/>
            <person name="Zeng Q."/>
            <person name="Dieguez-Uribeondo J."/>
            <person name="Russ C."/>
            <person name="Tyler B.M."/>
            <person name="van West P."/>
        </authorList>
    </citation>
    <scope>NUCLEOTIDE SEQUENCE [LARGE SCALE GENOMIC DNA]</scope>
    <source>
        <strain evidence="6 7">CBS 223.65</strain>
    </source>
</reference>
<feature type="non-terminal residue" evidence="6">
    <location>
        <position position="1"/>
    </location>
</feature>
<feature type="domain" description="BBS7 helical hairpin" evidence="2">
    <location>
        <begin position="612"/>
        <end position="724"/>
    </location>
</feature>
<gene>
    <name evidence="6" type="ORF">SPRG_00356</name>
</gene>
<feature type="coiled-coil region" evidence="1">
    <location>
        <begin position="342"/>
        <end position="376"/>
    </location>
</feature>
<evidence type="ECO:0000259" key="5">
    <source>
        <dbReference type="Pfam" id="PF23743"/>
    </source>
</evidence>
<dbReference type="PANTHER" id="PTHR16074">
    <property type="entry name" value="BARDET-BIEDL SYNDROME 7 PROTEIN"/>
    <property type="match status" value="1"/>
</dbReference>
<dbReference type="GO" id="GO:0005930">
    <property type="term" value="C:axoneme"/>
    <property type="evidence" value="ECO:0007669"/>
    <property type="project" value="TreeGrafter"/>
</dbReference>
<dbReference type="OMA" id="KGEGCFK"/>
<dbReference type="GO" id="GO:0034464">
    <property type="term" value="C:BBSome"/>
    <property type="evidence" value="ECO:0007669"/>
    <property type="project" value="TreeGrafter"/>
</dbReference>
<dbReference type="GeneID" id="24123000"/>
<protein>
    <recommendedName>
        <fullName evidence="8">Ciliary BBSome complex subunit 2 middle region domain-containing protein</fullName>
    </recommendedName>
</protein>
<dbReference type="GO" id="GO:0036064">
    <property type="term" value="C:ciliary basal body"/>
    <property type="evidence" value="ECO:0007669"/>
    <property type="project" value="TreeGrafter"/>
</dbReference>
<dbReference type="AlphaFoldDB" id="A0A067CXS2"/>
<feature type="domain" description="BBS7 platform" evidence="4">
    <location>
        <begin position="502"/>
        <end position="607"/>
    </location>
</feature>
<name>A0A067CXS2_SAPPC</name>
<dbReference type="GO" id="GO:0060271">
    <property type="term" value="P:cilium assembly"/>
    <property type="evidence" value="ECO:0007669"/>
    <property type="project" value="TreeGrafter"/>
</dbReference>
<organism evidence="6 7">
    <name type="scientific">Saprolegnia parasitica (strain CBS 223.65)</name>
    <dbReference type="NCBI Taxonomy" id="695850"/>
    <lineage>
        <taxon>Eukaryota</taxon>
        <taxon>Sar</taxon>
        <taxon>Stramenopiles</taxon>
        <taxon>Oomycota</taxon>
        <taxon>Saprolegniomycetes</taxon>
        <taxon>Saprolegniales</taxon>
        <taxon>Saprolegniaceae</taxon>
        <taxon>Saprolegnia</taxon>
    </lineage>
</organism>
<evidence type="ECO:0000256" key="1">
    <source>
        <dbReference type="SAM" id="Coils"/>
    </source>
</evidence>
<feature type="domain" description="BBS7 beta-propeller" evidence="5">
    <location>
        <begin position="22"/>
        <end position="324"/>
    </location>
</feature>
<keyword evidence="1" id="KW-0175">Coiled coil</keyword>
<dbReference type="InterPro" id="IPR036322">
    <property type="entry name" value="WD40_repeat_dom_sf"/>
</dbReference>
<dbReference type="Proteomes" id="UP000030745">
    <property type="component" value="Unassembled WGS sequence"/>
</dbReference>